<dbReference type="Gene3D" id="2.20.25.190">
    <property type="match status" value="1"/>
</dbReference>
<name>A0A2J6PLE6_9HELO</name>
<dbReference type="GO" id="GO:0008023">
    <property type="term" value="C:transcription elongation factor complex"/>
    <property type="evidence" value="ECO:0007669"/>
    <property type="project" value="TreeGrafter"/>
</dbReference>
<feature type="compositionally biased region" description="Gly residues" evidence="11">
    <location>
        <begin position="126"/>
        <end position="139"/>
    </location>
</feature>
<dbReference type="OrthoDB" id="445983at2759"/>
<keyword evidence="8 10" id="KW-0804">Transcription</keyword>
<dbReference type="FunFam" id="2.20.25.190:FF:000001">
    <property type="entry name" value="Transcription elongation factor 1 homolog"/>
    <property type="match status" value="1"/>
</dbReference>
<accession>A0A2J6PLE6</accession>
<dbReference type="GO" id="GO:0006368">
    <property type="term" value="P:transcription elongation by RNA polymerase II"/>
    <property type="evidence" value="ECO:0007669"/>
    <property type="project" value="TreeGrafter"/>
</dbReference>
<evidence type="ECO:0000256" key="11">
    <source>
        <dbReference type="SAM" id="MobiDB-lite"/>
    </source>
</evidence>
<dbReference type="Proteomes" id="UP000235672">
    <property type="component" value="Unassembled WGS sequence"/>
</dbReference>
<evidence type="ECO:0000256" key="10">
    <source>
        <dbReference type="RuleBase" id="RU364033"/>
    </source>
</evidence>
<keyword evidence="6 10" id="KW-0862">Zinc</keyword>
<dbReference type="EMBL" id="KZ613518">
    <property type="protein sequence ID" value="PMD14843.1"/>
    <property type="molecule type" value="Genomic_DNA"/>
</dbReference>
<feature type="region of interest" description="Disordered" evidence="11">
    <location>
        <begin position="83"/>
        <end position="139"/>
    </location>
</feature>
<dbReference type="InterPro" id="IPR038567">
    <property type="entry name" value="T_Elf1_sf"/>
</dbReference>
<evidence type="ECO:0000256" key="3">
    <source>
        <dbReference type="ARBA" id="ARBA00009730"/>
    </source>
</evidence>
<reference evidence="12 13" key="1">
    <citation type="submission" date="2016-05" db="EMBL/GenBank/DDBJ databases">
        <title>A degradative enzymes factory behind the ericoid mycorrhizal symbiosis.</title>
        <authorList>
            <consortium name="DOE Joint Genome Institute"/>
            <person name="Martino E."/>
            <person name="Morin E."/>
            <person name="Grelet G."/>
            <person name="Kuo A."/>
            <person name="Kohler A."/>
            <person name="Daghino S."/>
            <person name="Barry K."/>
            <person name="Choi C."/>
            <person name="Cichocki N."/>
            <person name="Clum A."/>
            <person name="Copeland A."/>
            <person name="Hainaut M."/>
            <person name="Haridas S."/>
            <person name="Labutti K."/>
            <person name="Lindquist E."/>
            <person name="Lipzen A."/>
            <person name="Khouja H.-R."/>
            <person name="Murat C."/>
            <person name="Ohm R."/>
            <person name="Olson A."/>
            <person name="Spatafora J."/>
            <person name="Veneault-Fourrey C."/>
            <person name="Henrissat B."/>
            <person name="Grigoriev I."/>
            <person name="Martin F."/>
            <person name="Perotto S."/>
        </authorList>
    </citation>
    <scope>NUCLEOTIDE SEQUENCE [LARGE SCALE GENOMIC DNA]</scope>
    <source>
        <strain evidence="12 13">UAMH 7357</strain>
    </source>
</reference>
<organism evidence="12 13">
    <name type="scientific">Hyaloscypha hepaticicola</name>
    <dbReference type="NCBI Taxonomy" id="2082293"/>
    <lineage>
        <taxon>Eukaryota</taxon>
        <taxon>Fungi</taxon>
        <taxon>Dikarya</taxon>
        <taxon>Ascomycota</taxon>
        <taxon>Pezizomycotina</taxon>
        <taxon>Leotiomycetes</taxon>
        <taxon>Helotiales</taxon>
        <taxon>Hyaloscyphaceae</taxon>
        <taxon>Hyaloscypha</taxon>
    </lineage>
</organism>
<feature type="non-terminal residue" evidence="12">
    <location>
        <position position="1"/>
    </location>
</feature>
<evidence type="ECO:0000256" key="5">
    <source>
        <dbReference type="ARBA" id="ARBA00022771"/>
    </source>
</evidence>
<dbReference type="Pfam" id="PF05129">
    <property type="entry name" value="Zn_ribbon_Elf1"/>
    <property type="match status" value="1"/>
</dbReference>
<evidence type="ECO:0000256" key="8">
    <source>
        <dbReference type="ARBA" id="ARBA00023163"/>
    </source>
</evidence>
<dbReference type="GO" id="GO:0008270">
    <property type="term" value="F:zinc ion binding"/>
    <property type="evidence" value="ECO:0007669"/>
    <property type="project" value="UniProtKB-KW"/>
</dbReference>
<keyword evidence="9 10" id="KW-0539">Nucleus</keyword>
<evidence type="ECO:0000256" key="9">
    <source>
        <dbReference type="ARBA" id="ARBA00023242"/>
    </source>
</evidence>
<evidence type="ECO:0000256" key="4">
    <source>
        <dbReference type="ARBA" id="ARBA00022723"/>
    </source>
</evidence>
<gene>
    <name evidence="12" type="ORF">NA56DRAFT_582910</name>
</gene>
<comment type="similarity">
    <text evidence="3 10">Belongs to the ELOF1 family.</text>
</comment>
<protein>
    <recommendedName>
        <fullName evidence="10">Transcription elongation factor 1 homolog</fullName>
    </recommendedName>
</protein>
<comment type="function">
    <text evidence="1 10">Transcription elongation factor implicated in the maintenance of proper chromatin structure in actively transcribed regions.</text>
</comment>
<evidence type="ECO:0000313" key="13">
    <source>
        <dbReference type="Proteomes" id="UP000235672"/>
    </source>
</evidence>
<evidence type="ECO:0000256" key="1">
    <source>
        <dbReference type="ARBA" id="ARBA00003357"/>
    </source>
</evidence>
<dbReference type="PANTHER" id="PTHR20934:SF0">
    <property type="entry name" value="TRANSCRIPTION ELONGATION FACTOR 1 HOMOLOG"/>
    <property type="match status" value="1"/>
</dbReference>
<dbReference type="SUPFAM" id="SSF57783">
    <property type="entry name" value="Zinc beta-ribbon"/>
    <property type="match status" value="1"/>
</dbReference>
<feature type="compositionally biased region" description="Acidic residues" evidence="11">
    <location>
        <begin position="108"/>
        <end position="122"/>
    </location>
</feature>
<evidence type="ECO:0000313" key="12">
    <source>
        <dbReference type="EMBL" id="PMD14843.1"/>
    </source>
</evidence>
<dbReference type="AlphaFoldDB" id="A0A2J6PLE6"/>
<keyword evidence="7 10" id="KW-0805">Transcription regulation</keyword>
<dbReference type="PANTHER" id="PTHR20934">
    <property type="entry name" value="TRANSCRIPTION ELONGATION FACTOR 1 HOMOLOG"/>
    <property type="match status" value="1"/>
</dbReference>
<keyword evidence="4 10" id="KW-0479">Metal-binding</keyword>
<dbReference type="GO" id="GO:0000993">
    <property type="term" value="F:RNA polymerase II complex binding"/>
    <property type="evidence" value="ECO:0007669"/>
    <property type="project" value="TreeGrafter"/>
</dbReference>
<comment type="subcellular location">
    <subcellularLocation>
        <location evidence="2 10">Nucleus</location>
    </subcellularLocation>
</comment>
<dbReference type="STRING" id="1745343.A0A2J6PLE6"/>
<keyword evidence="13" id="KW-1185">Reference proteome</keyword>
<evidence type="ECO:0000256" key="6">
    <source>
        <dbReference type="ARBA" id="ARBA00022833"/>
    </source>
</evidence>
<evidence type="ECO:0000256" key="2">
    <source>
        <dbReference type="ARBA" id="ARBA00004123"/>
    </source>
</evidence>
<sequence length="139" mass="14858">RKKAAKKPTGPKKNEPLPTVFPCLFCNHEKSVSVKLDKKSGVGALSCKVCNQQFQCAVNYLSAAVDVYSDWVDACDAVAKEDVEERGGEYASSRPTAGRPTGGRAMAEDEDLDDLIDDEDDDQGYRGEGIVGDGGSSPI</sequence>
<proteinExistence type="inferred from homology"/>
<evidence type="ECO:0000256" key="7">
    <source>
        <dbReference type="ARBA" id="ARBA00023015"/>
    </source>
</evidence>
<keyword evidence="5 10" id="KW-0863">Zinc-finger</keyword>
<dbReference type="InterPro" id="IPR007808">
    <property type="entry name" value="Elf1"/>
</dbReference>